<evidence type="ECO:0000256" key="8">
    <source>
        <dbReference type="ARBA" id="ARBA00023136"/>
    </source>
</evidence>
<dbReference type="InterPro" id="IPR008688">
    <property type="entry name" value="ATP_synth_Bsub_B/MI25"/>
</dbReference>
<evidence type="ECO:0000256" key="4">
    <source>
        <dbReference type="ARBA" id="ARBA00022781"/>
    </source>
</evidence>
<comment type="subcellular location">
    <subcellularLocation>
        <location evidence="9">Mitochondrion</location>
    </subcellularLocation>
    <subcellularLocation>
        <location evidence="9">Mitochondrion inner membrane</location>
    </subcellularLocation>
</comment>
<comment type="function">
    <text evidence="9">Subunit b, of the mitochondrial membrane ATP synthase complex (F(1)F(0) ATP synthase or Complex V) that produces ATP from ADP in the presence of a proton gradient across the membrane which is generated by electron transport complexes of the respiratory chain. ATP synthase complex consist of a soluble F(1) head domain - the catalytic core - and a membrane F(1) domain - the membrane proton channel. These two domains are linked by a central stalk rotating inside the F(1) region and a stationary peripheral stalk. During catalysis, ATP synthesis in the catalytic domain of F(1) is coupled via a rotary mechanism of the central stalk subunits to proton translocation. In vivo, can only synthesize ATP although its ATP hydrolase activity can be activated artificially in vitro. Part of the complex F(0) domain. Part of the complex F(0) domain and the peripheric stalk, which acts as a stator to hold the catalytic alpha(3)beta(3) subcomplex and subunit a/ATP6 static relative to the rotary elements.</text>
</comment>
<dbReference type="CTD" id="39143"/>
<evidence type="ECO:0000256" key="2">
    <source>
        <dbReference type="ARBA" id="ARBA00022448"/>
    </source>
</evidence>
<evidence type="ECO:0000256" key="5">
    <source>
        <dbReference type="ARBA" id="ARBA00022792"/>
    </source>
</evidence>
<evidence type="ECO:0000256" key="3">
    <source>
        <dbReference type="ARBA" id="ARBA00022547"/>
    </source>
</evidence>
<dbReference type="Gene3D" id="1.20.5.2210">
    <property type="match status" value="1"/>
</dbReference>
<dbReference type="GO" id="GO:0005743">
    <property type="term" value="C:mitochondrial inner membrane"/>
    <property type="evidence" value="ECO:0007669"/>
    <property type="project" value="UniProtKB-SubCell"/>
</dbReference>
<dbReference type="GeneID" id="105366904"/>
<comment type="similarity">
    <text evidence="1 9">Belongs to the eukaryotic ATPase B chain family.</text>
</comment>
<dbReference type="Proteomes" id="UP000695007">
    <property type="component" value="Unplaced"/>
</dbReference>
<evidence type="ECO:0000313" key="11">
    <source>
        <dbReference type="RefSeq" id="XP_011503808.1"/>
    </source>
</evidence>
<keyword evidence="7 9" id="KW-0496">Mitochondrion</keyword>
<dbReference type="PANTHER" id="PTHR12733:SF3">
    <property type="entry name" value="ATP SYNTHASE F(0) COMPLEX SUBUNIT B1, MITOCHONDRIAL"/>
    <property type="match status" value="1"/>
</dbReference>
<keyword evidence="8 9" id="KW-0472">Membrane</keyword>
<protein>
    <recommendedName>
        <fullName evidence="9">ATP synthase subunit b</fullName>
    </recommendedName>
</protein>
<dbReference type="SUPFAM" id="SSF161060">
    <property type="entry name" value="ATP synthase B chain-like"/>
    <property type="match status" value="1"/>
</dbReference>
<evidence type="ECO:0000256" key="6">
    <source>
        <dbReference type="ARBA" id="ARBA00023065"/>
    </source>
</evidence>
<keyword evidence="5 9" id="KW-0999">Mitochondrion inner membrane</keyword>
<name>A0AAJ6YT83_9HYME</name>
<keyword evidence="3 9" id="KW-0138">CF(0)</keyword>
<dbReference type="GO" id="GO:0046933">
    <property type="term" value="F:proton-transporting ATP synthase activity, rotational mechanism"/>
    <property type="evidence" value="ECO:0007669"/>
    <property type="project" value="TreeGrafter"/>
</dbReference>
<accession>A0AAJ6YT83</accession>
<proteinExistence type="inferred from homology"/>
<sequence>MSRFMIHKGQLTAFSYFRPQMFSTNLLVTKKSIRPEYPSPVRHGFVPEKWCTVFYPKTGVTGPYIFATGLSAYLLSKEIYVIDHDFYNGVSLIILFIVLHKKYGADFAKFLDKHIDAYENNLESSKKDKIKEFQELIEHEKKEQWRTEGQKMIIDIKKDNINLQLEAAYRARLSSVYEAVKGRLDYQVQLQKIERKLAQKYMVQWIVENVKKAFTPEQEKIVLSRSISDLQKLVSEI</sequence>
<evidence type="ECO:0000256" key="9">
    <source>
        <dbReference type="RuleBase" id="RU368017"/>
    </source>
</evidence>
<keyword evidence="6 9" id="KW-0406">Ion transport</keyword>
<reference evidence="11" key="1">
    <citation type="submission" date="2025-08" db="UniProtKB">
        <authorList>
            <consortium name="RefSeq"/>
        </authorList>
    </citation>
    <scope>IDENTIFICATION</scope>
</reference>
<keyword evidence="2 9" id="KW-0813">Transport</keyword>
<dbReference type="KEGG" id="csol:105366904"/>
<evidence type="ECO:0000256" key="1">
    <source>
        <dbReference type="ARBA" id="ARBA00007479"/>
    </source>
</evidence>
<dbReference type="PANTHER" id="PTHR12733">
    <property type="entry name" value="MITOCHONDRIAL ATP SYNTHASE B CHAIN"/>
    <property type="match status" value="1"/>
</dbReference>
<keyword evidence="10" id="KW-1185">Reference proteome</keyword>
<dbReference type="Pfam" id="PF05405">
    <property type="entry name" value="Mt_ATP-synt_B"/>
    <property type="match status" value="1"/>
</dbReference>
<gene>
    <name evidence="11" type="primary">LOC105366904</name>
</gene>
<comment type="subunit">
    <text evidence="9">F-type ATPases have 2 components, CF(1) - the catalytic core - and CF(0) - the membrane proton channel. CF(1) and CF(0) have multiple subunits.</text>
</comment>
<dbReference type="GO" id="GO:0045259">
    <property type="term" value="C:proton-transporting ATP synthase complex"/>
    <property type="evidence" value="ECO:0007669"/>
    <property type="project" value="UniProtKB-KW"/>
</dbReference>
<dbReference type="RefSeq" id="XP_011503808.1">
    <property type="nucleotide sequence ID" value="XM_011505506.1"/>
</dbReference>
<evidence type="ECO:0000313" key="10">
    <source>
        <dbReference type="Proteomes" id="UP000695007"/>
    </source>
</evidence>
<dbReference type="InterPro" id="IPR013837">
    <property type="entry name" value="ATP_synth_F0_suB"/>
</dbReference>
<evidence type="ECO:0000256" key="7">
    <source>
        <dbReference type="ARBA" id="ARBA00023128"/>
    </source>
</evidence>
<dbReference type="AlphaFoldDB" id="A0AAJ6YT83"/>
<keyword evidence="4 9" id="KW-0375">Hydrogen ion transport</keyword>
<organism evidence="10 11">
    <name type="scientific">Ceratosolen solmsi marchali</name>
    <dbReference type="NCBI Taxonomy" id="326594"/>
    <lineage>
        <taxon>Eukaryota</taxon>
        <taxon>Metazoa</taxon>
        <taxon>Ecdysozoa</taxon>
        <taxon>Arthropoda</taxon>
        <taxon>Hexapoda</taxon>
        <taxon>Insecta</taxon>
        <taxon>Pterygota</taxon>
        <taxon>Neoptera</taxon>
        <taxon>Endopterygota</taxon>
        <taxon>Hymenoptera</taxon>
        <taxon>Apocrita</taxon>
        <taxon>Proctotrupomorpha</taxon>
        <taxon>Chalcidoidea</taxon>
        <taxon>Agaonidae</taxon>
        <taxon>Agaoninae</taxon>
        <taxon>Ceratosolen</taxon>
    </lineage>
</organism>